<dbReference type="SUPFAM" id="SSF50129">
    <property type="entry name" value="GroES-like"/>
    <property type="match status" value="1"/>
</dbReference>
<dbReference type="InterPro" id="IPR002364">
    <property type="entry name" value="Quin_OxRdtase/zeta-crystal_CS"/>
</dbReference>
<reference evidence="4" key="1">
    <citation type="submission" date="2020-10" db="EMBL/GenBank/DDBJ databases">
        <title>Taxonomic study of unclassified bacteria belonging to the class Ktedonobacteria.</title>
        <authorList>
            <person name="Yabe S."/>
            <person name="Wang C.M."/>
            <person name="Zheng Y."/>
            <person name="Sakai Y."/>
            <person name="Cavaletti L."/>
            <person name="Monciardini P."/>
            <person name="Donadio S."/>
        </authorList>
    </citation>
    <scope>NUCLEOTIDE SEQUENCE</scope>
    <source>
        <strain evidence="4">ID150040</strain>
    </source>
</reference>
<dbReference type="Proteomes" id="UP000597444">
    <property type="component" value="Unassembled WGS sequence"/>
</dbReference>
<dbReference type="SUPFAM" id="SSF51735">
    <property type="entry name" value="NAD(P)-binding Rossmann-fold domains"/>
    <property type="match status" value="1"/>
</dbReference>
<keyword evidence="1" id="KW-0521">NADP</keyword>
<accession>A0A8J3IWV2</accession>
<dbReference type="PANTHER" id="PTHR48106">
    <property type="entry name" value="QUINONE OXIDOREDUCTASE PIG3-RELATED"/>
    <property type="match status" value="1"/>
</dbReference>
<dbReference type="PANTHER" id="PTHR48106:SF13">
    <property type="entry name" value="QUINONE OXIDOREDUCTASE-RELATED"/>
    <property type="match status" value="1"/>
</dbReference>
<protein>
    <submittedName>
        <fullName evidence="4">NADPH:quinone reductase</fullName>
    </submittedName>
</protein>
<dbReference type="InterPro" id="IPR036291">
    <property type="entry name" value="NAD(P)-bd_dom_sf"/>
</dbReference>
<keyword evidence="5" id="KW-1185">Reference proteome</keyword>
<gene>
    <name evidence="4" type="ORF">KSF_100280</name>
</gene>
<proteinExistence type="predicted"/>
<dbReference type="InterPro" id="IPR011032">
    <property type="entry name" value="GroES-like_sf"/>
</dbReference>
<evidence type="ECO:0000313" key="4">
    <source>
        <dbReference type="EMBL" id="GHO99980.1"/>
    </source>
</evidence>
<comment type="caution">
    <text evidence="4">The sequence shown here is derived from an EMBL/GenBank/DDBJ whole genome shotgun (WGS) entry which is preliminary data.</text>
</comment>
<dbReference type="GO" id="GO:0005829">
    <property type="term" value="C:cytosol"/>
    <property type="evidence" value="ECO:0007669"/>
    <property type="project" value="TreeGrafter"/>
</dbReference>
<evidence type="ECO:0000313" key="5">
    <source>
        <dbReference type="Proteomes" id="UP000597444"/>
    </source>
</evidence>
<name>A0A8J3IWV2_9CHLR</name>
<dbReference type="GO" id="GO:0008270">
    <property type="term" value="F:zinc ion binding"/>
    <property type="evidence" value="ECO:0007669"/>
    <property type="project" value="InterPro"/>
</dbReference>
<dbReference type="Gene3D" id="3.40.50.720">
    <property type="entry name" value="NAD(P)-binding Rossmann-like Domain"/>
    <property type="match status" value="1"/>
</dbReference>
<dbReference type="PROSITE" id="PS01162">
    <property type="entry name" value="QOR_ZETA_CRYSTAL"/>
    <property type="match status" value="1"/>
</dbReference>
<keyword evidence="2" id="KW-0560">Oxidoreductase</keyword>
<organism evidence="4 5">
    <name type="scientific">Reticulibacter mediterranei</name>
    <dbReference type="NCBI Taxonomy" id="2778369"/>
    <lineage>
        <taxon>Bacteria</taxon>
        <taxon>Bacillati</taxon>
        <taxon>Chloroflexota</taxon>
        <taxon>Ktedonobacteria</taxon>
        <taxon>Ktedonobacterales</taxon>
        <taxon>Reticulibacteraceae</taxon>
        <taxon>Reticulibacter</taxon>
    </lineage>
</organism>
<dbReference type="GO" id="GO:0003960">
    <property type="term" value="F:quinone reductase (NADPH) activity"/>
    <property type="evidence" value="ECO:0007669"/>
    <property type="project" value="TreeGrafter"/>
</dbReference>
<feature type="domain" description="Enoyl reductase (ER)" evidence="3">
    <location>
        <begin position="10"/>
        <end position="325"/>
    </location>
</feature>
<dbReference type="EMBL" id="BNJK01000002">
    <property type="protein sequence ID" value="GHO99980.1"/>
    <property type="molecule type" value="Genomic_DNA"/>
</dbReference>
<dbReference type="InterPro" id="IPR013154">
    <property type="entry name" value="ADH-like_N"/>
</dbReference>
<evidence type="ECO:0000259" key="3">
    <source>
        <dbReference type="SMART" id="SM00829"/>
    </source>
</evidence>
<dbReference type="AlphaFoldDB" id="A0A8J3IWV2"/>
<dbReference type="Pfam" id="PF00107">
    <property type="entry name" value="ADH_zinc_N"/>
    <property type="match status" value="1"/>
</dbReference>
<dbReference type="SMART" id="SM00829">
    <property type="entry name" value="PKS_ER"/>
    <property type="match status" value="1"/>
</dbReference>
<dbReference type="InterPro" id="IPR013149">
    <property type="entry name" value="ADH-like_C"/>
</dbReference>
<dbReference type="GO" id="GO:0035925">
    <property type="term" value="F:mRNA 3'-UTR AU-rich region binding"/>
    <property type="evidence" value="ECO:0007669"/>
    <property type="project" value="TreeGrafter"/>
</dbReference>
<dbReference type="Pfam" id="PF08240">
    <property type="entry name" value="ADH_N"/>
    <property type="match status" value="1"/>
</dbReference>
<dbReference type="RefSeq" id="WP_220210588.1">
    <property type="nucleotide sequence ID" value="NZ_BNJK01000002.1"/>
</dbReference>
<dbReference type="InterPro" id="IPR020843">
    <property type="entry name" value="ER"/>
</dbReference>
<dbReference type="GO" id="GO:0070402">
    <property type="term" value="F:NADPH binding"/>
    <property type="evidence" value="ECO:0007669"/>
    <property type="project" value="TreeGrafter"/>
</dbReference>
<evidence type="ECO:0000256" key="2">
    <source>
        <dbReference type="ARBA" id="ARBA00023002"/>
    </source>
</evidence>
<sequence length="329" mass="34620">MRAIVIPSFGGPEVLTLREMPDPHPGPQQVNIRVAYAGVNFGDIMDRQRGYRIKDQLPYVPGLEVSGSIHEIGAGVEGLREGQPVAAFVKSGGYAELALAQADLTFPLESQHGQLDLAVAAAFPTVVPTAYDILVHVARLQPGETVLIDSASGGVGIIAGQLARTLGAGLVLGMVGSAQKVAYARSFGYDHVFLRDNFVEAVHSVTGGRGVDVVFNAAGEPTRSQSLSLLAPFGRLIHFGNASGNPDVPIEPSTLLTGNKGILGYSISNLSRVAPKLLAATAHRAVELLATGQIRIDITGTIPLEQAALAHHRMESNTHTGKLLLQVQL</sequence>
<evidence type="ECO:0000256" key="1">
    <source>
        <dbReference type="ARBA" id="ARBA00022857"/>
    </source>
</evidence>
<dbReference type="Gene3D" id="3.90.180.10">
    <property type="entry name" value="Medium-chain alcohol dehydrogenases, catalytic domain"/>
    <property type="match status" value="1"/>
</dbReference>